<dbReference type="Proteomes" id="UP000041770">
    <property type="component" value="Unassembled WGS sequence"/>
</dbReference>
<dbReference type="EMBL" id="CWQY01000055">
    <property type="protein sequence ID" value="CSD35802.1"/>
    <property type="molecule type" value="Genomic_DNA"/>
</dbReference>
<evidence type="ECO:0000313" key="1">
    <source>
        <dbReference type="EMBL" id="CSD35802.1"/>
    </source>
</evidence>
<gene>
    <name evidence="1" type="ORF">ERS013200_03975</name>
</gene>
<dbReference type="AlphaFoldDB" id="A0A656ATU2"/>
<sequence length="70" mass="7851">MAIDQHQRFYLVGVLNQLFIGKRFGVDDQCITAAVDEQFQRAALFFRSVVAVADQQMFSFAVGDSVDGFD</sequence>
<reference evidence="1 2" key="1">
    <citation type="submission" date="2015-07" db="EMBL/GenBank/DDBJ databases">
        <authorList>
            <consortium name="Pathogen Informatics"/>
        </authorList>
    </citation>
    <scope>NUCLEOTIDE SEQUENCE [LARGE SCALE GENOMIC DNA]</scope>
    <source>
        <strain evidence="1 2">A316</strain>
    </source>
</reference>
<evidence type="ECO:0000313" key="2">
    <source>
        <dbReference type="Proteomes" id="UP000041770"/>
    </source>
</evidence>
<accession>A0A656ATU2</accession>
<proteinExistence type="predicted"/>
<protein>
    <submittedName>
        <fullName evidence="1">Uncharacterized protein</fullName>
    </submittedName>
</protein>
<name>A0A656ATU2_VIBCL</name>
<organism evidence="1 2">
    <name type="scientific">Vibrio cholerae</name>
    <dbReference type="NCBI Taxonomy" id="666"/>
    <lineage>
        <taxon>Bacteria</taxon>
        <taxon>Pseudomonadati</taxon>
        <taxon>Pseudomonadota</taxon>
        <taxon>Gammaproteobacteria</taxon>
        <taxon>Vibrionales</taxon>
        <taxon>Vibrionaceae</taxon>
        <taxon>Vibrio</taxon>
    </lineage>
</organism>